<organism evidence="4 5">
    <name type="scientific">Bondarzewia mesenterica</name>
    <dbReference type="NCBI Taxonomy" id="1095465"/>
    <lineage>
        <taxon>Eukaryota</taxon>
        <taxon>Fungi</taxon>
        <taxon>Dikarya</taxon>
        <taxon>Basidiomycota</taxon>
        <taxon>Agaricomycotina</taxon>
        <taxon>Agaricomycetes</taxon>
        <taxon>Russulales</taxon>
        <taxon>Bondarzewiaceae</taxon>
        <taxon>Bondarzewia</taxon>
    </lineage>
</organism>
<sequence>MSSLIQVDASEHRLSSVTVFQTNKAEVVRNFKLKFQIGENKVEILNLPTCIDTESARVTGLGAVQLFDVVCTTGDSSPTGPAHSFAEIIRTLESKKTALVAERQSLKAAAAVLESYAKTLSSNEVSPEQADAFLERYVARSRGLITEGAHLDEKILDLGRKIEEKTMAGSQKKGKTGGKVTVVVMARHASEVKLKLTYIVREATWSPTYELHASTQTDPGKPASSMSLHYRARITQSTGEDWANVGLTLSTAAMDWWDQSIPELKPVRIRPPMTFVKHRGTSAAPPAPPTPPAFRARTADQRQAPPAPALATYGAREDDGEEDGWAALVSETEMPPAHAVSFSEPKTVVMESPLSVSYRVEGESSIPSDGEVHKVSVAELQFEAQVMHVAVPRVKAVAYLQAEVKNTSEYRLLPGIVNVFMDDGYVSKAFIKDITPGDTFECTLGPDSSTRITHTRQSKLVEAKASAFVEQFNTTTYTSRMTIHNRHAFALDNFILRDALPISDDEDRVKVILRRPAALAEMSDDGKECNVKIEGGEAKVRWRKCEDGKSGKKDGFFEWVCRVEAGKEVVVETEWEVKAPVDLRWVET</sequence>
<dbReference type="EMBL" id="SGPL01000688">
    <property type="protein sequence ID" value="THH08575.1"/>
    <property type="molecule type" value="Genomic_DNA"/>
</dbReference>
<evidence type="ECO:0000313" key="4">
    <source>
        <dbReference type="EMBL" id="THH08575.1"/>
    </source>
</evidence>
<dbReference type="InterPro" id="IPR011935">
    <property type="entry name" value="CHP02231"/>
</dbReference>
<protein>
    <recommendedName>
        <fullName evidence="6">DUF4139 domain-containing protein</fullName>
    </recommendedName>
</protein>
<dbReference type="PANTHER" id="PTHR31005">
    <property type="entry name" value="DUF4139 DOMAIN-CONTAINING PROTEIN"/>
    <property type="match status" value="1"/>
</dbReference>
<dbReference type="Pfam" id="PF13600">
    <property type="entry name" value="DUF4140"/>
    <property type="match status" value="1"/>
</dbReference>
<feature type="region of interest" description="Disordered" evidence="1">
    <location>
        <begin position="279"/>
        <end position="320"/>
    </location>
</feature>
<comment type="caution">
    <text evidence="4">The sequence shown here is derived from an EMBL/GenBank/DDBJ whole genome shotgun (WGS) entry which is preliminary data.</text>
</comment>
<name>A0A4S4LAN3_9AGAM</name>
<dbReference type="InterPro" id="IPR037291">
    <property type="entry name" value="DUF4139"/>
</dbReference>
<feature type="domain" description="DUF4140" evidence="3">
    <location>
        <begin position="17"/>
        <end position="119"/>
    </location>
</feature>
<dbReference type="Proteomes" id="UP000310158">
    <property type="component" value="Unassembled WGS sequence"/>
</dbReference>
<dbReference type="InterPro" id="IPR025554">
    <property type="entry name" value="DUF4140"/>
</dbReference>
<evidence type="ECO:0000259" key="2">
    <source>
        <dbReference type="Pfam" id="PF13598"/>
    </source>
</evidence>
<feature type="domain" description="DUF4139" evidence="2">
    <location>
        <begin position="194"/>
        <end position="580"/>
    </location>
</feature>
<dbReference type="Pfam" id="PF13598">
    <property type="entry name" value="DUF4139"/>
    <property type="match status" value="1"/>
</dbReference>
<reference evidence="4 5" key="1">
    <citation type="submission" date="2019-02" db="EMBL/GenBank/DDBJ databases">
        <title>Genome sequencing of the rare red list fungi Bondarzewia mesenterica.</title>
        <authorList>
            <person name="Buettner E."/>
            <person name="Kellner H."/>
        </authorList>
    </citation>
    <scope>NUCLEOTIDE SEQUENCE [LARGE SCALE GENOMIC DNA]</scope>
    <source>
        <strain evidence="4 5">DSM 108281</strain>
    </source>
</reference>
<dbReference type="OrthoDB" id="10068793at2759"/>
<dbReference type="AlphaFoldDB" id="A0A4S4LAN3"/>
<evidence type="ECO:0000256" key="1">
    <source>
        <dbReference type="SAM" id="MobiDB-lite"/>
    </source>
</evidence>
<evidence type="ECO:0000313" key="5">
    <source>
        <dbReference type="Proteomes" id="UP000310158"/>
    </source>
</evidence>
<accession>A0A4S4LAN3</accession>
<evidence type="ECO:0000259" key="3">
    <source>
        <dbReference type="Pfam" id="PF13600"/>
    </source>
</evidence>
<gene>
    <name evidence="4" type="ORF">EW146_g8944</name>
</gene>
<proteinExistence type="predicted"/>
<dbReference type="NCBIfam" id="TIGR02231">
    <property type="entry name" value="mucoidy inhibitor MuiA family protein"/>
    <property type="match status" value="2"/>
</dbReference>
<evidence type="ECO:0008006" key="6">
    <source>
        <dbReference type="Google" id="ProtNLM"/>
    </source>
</evidence>
<keyword evidence="5" id="KW-1185">Reference proteome</keyword>
<dbReference type="PANTHER" id="PTHR31005:SF8">
    <property type="entry name" value="DUF4139 DOMAIN-CONTAINING PROTEIN"/>
    <property type="match status" value="1"/>
</dbReference>